<dbReference type="Pfam" id="PF09740">
    <property type="entry name" value="DUF2043"/>
    <property type="match status" value="1"/>
</dbReference>
<evidence type="ECO:0000313" key="13">
    <source>
        <dbReference type="EMBL" id="KAJ8387393.1"/>
    </source>
</evidence>
<dbReference type="InterPro" id="IPR049431">
    <property type="entry name" value="UVSSA_C"/>
</dbReference>
<feature type="region of interest" description="Disordered" evidence="11">
    <location>
        <begin position="265"/>
        <end position="323"/>
    </location>
</feature>
<gene>
    <name evidence="13" type="ORF">AAFF_G00157700</name>
</gene>
<accession>A0AAD7RNR9</accession>
<keyword evidence="14" id="KW-1185">Reference proteome</keyword>
<feature type="region of interest" description="Disordered" evidence="11">
    <location>
        <begin position="668"/>
        <end position="698"/>
    </location>
</feature>
<feature type="compositionally biased region" description="Acidic residues" evidence="11">
    <location>
        <begin position="296"/>
        <end position="323"/>
    </location>
</feature>
<comment type="caution">
    <text evidence="13">The sequence shown here is derived from an EMBL/GenBank/DDBJ whole genome shotgun (WGS) entry which is preliminary data.</text>
</comment>
<feature type="compositionally biased region" description="Basic and acidic residues" evidence="11">
    <location>
        <begin position="444"/>
        <end position="460"/>
    </location>
</feature>
<dbReference type="GO" id="GO:0005694">
    <property type="term" value="C:chromosome"/>
    <property type="evidence" value="ECO:0007669"/>
    <property type="project" value="UniProtKB-SubCell"/>
</dbReference>
<evidence type="ECO:0000256" key="7">
    <source>
        <dbReference type="ARBA" id="ARBA00022771"/>
    </source>
</evidence>
<evidence type="ECO:0000256" key="3">
    <source>
        <dbReference type="ARBA" id="ARBA00022111"/>
    </source>
</evidence>
<keyword evidence="8" id="KW-0862">Zinc</keyword>
<dbReference type="InterPro" id="IPR049408">
    <property type="entry name" value="UVSSA_N_a-solenoid_rpt"/>
</dbReference>
<evidence type="ECO:0000259" key="12">
    <source>
        <dbReference type="Pfam" id="PF09740"/>
    </source>
</evidence>
<evidence type="ECO:0000256" key="8">
    <source>
        <dbReference type="ARBA" id="ARBA00022833"/>
    </source>
</evidence>
<dbReference type="GO" id="GO:0006283">
    <property type="term" value="P:transcription-coupled nucleotide-excision repair"/>
    <property type="evidence" value="ECO:0007669"/>
    <property type="project" value="TreeGrafter"/>
</dbReference>
<dbReference type="PANTHER" id="PTHR28670:SF1">
    <property type="entry name" value="UV-STIMULATED SCAFFOLD PROTEIN A"/>
    <property type="match status" value="1"/>
</dbReference>
<dbReference type="Pfam" id="PF20867">
    <property type="entry name" value="UVSSA_N"/>
    <property type="match status" value="1"/>
</dbReference>
<feature type="region of interest" description="Disordered" evidence="11">
    <location>
        <begin position="1"/>
        <end position="44"/>
    </location>
</feature>
<evidence type="ECO:0000313" key="14">
    <source>
        <dbReference type="Proteomes" id="UP001221898"/>
    </source>
</evidence>
<feature type="compositionally biased region" description="Polar residues" evidence="11">
    <location>
        <begin position="538"/>
        <end position="551"/>
    </location>
</feature>
<dbReference type="PANTHER" id="PTHR28670">
    <property type="entry name" value="UV-STIMULATED SCAFFOLD PROTEIN A"/>
    <property type="match status" value="1"/>
</dbReference>
<evidence type="ECO:0000256" key="10">
    <source>
        <dbReference type="ARBA" id="ARBA00023204"/>
    </source>
</evidence>
<sequence length="756" mass="85197">MPQREPHPTRPDPVLPESVRAAGGSKARLQGAWSRQLGGRGMDHAQRDKLSELVEELTTAGEPELDPNKMKAMKKICKASDDLIEHAYHLIMTQLAQEHAQIRLSALQLAAQLFSRSHLFRTLLVSGLQEFLELTVETDCEQPLPPAREVAQKLKSLALHTIQAWQAAYGHAYKKLALGYHFLKQVKKVDFQDVQARTVPERRRQEEREKRLERIYRDKVTKAVQEMEEATPDIQESLTEAENCMKLLAPHPSDFHLGDLEPAAANQTTAPTSPGCSELVPVSGGDGEQPCCSKDLEEEQEEEQEEEEEEEEEEEDMEEVPEEEVFIRNTGLMSRRYNLVLEISTDVSVRETQENEALVSTMCDLQRLISTKHLPMVQSWIQLFTRAGGSEALLRRALELKSALEGVLRRQEELHIDYRRRQRRVMKAGDDDDEDEDDDDFEEVPEKEGLELHIPDHLRAEYGVWSRPPPPPGPSPAPPPSPPGPSSAPAPPPGPSPAPGPSSSSSCSGGAGRRRADEQQDPTCAAATLHLLQERLGQRQSPHITPSTAQTAGGAVEPQDEDGDQSGERAKAPVVPFGVDLYYWGQEQPTAGKIIRYSSQHQFWVPQEGEEEVQNEELSAQMKSRYITFAGRFQPVTHRCLAPMANGALCQRQDRVKCPFHGVIVPRDELGAPTRPEDAARLEKERRKREEEQQPDWRDPQLMREIELATGRIWARSRLGRKVFNKGAMRRVSEAMTRADKRKHDKFSNQFNYALN</sequence>
<evidence type="ECO:0000256" key="9">
    <source>
        <dbReference type="ARBA" id="ARBA00023054"/>
    </source>
</evidence>
<organism evidence="13 14">
    <name type="scientific">Aldrovandia affinis</name>
    <dbReference type="NCBI Taxonomy" id="143900"/>
    <lineage>
        <taxon>Eukaryota</taxon>
        <taxon>Metazoa</taxon>
        <taxon>Chordata</taxon>
        <taxon>Craniata</taxon>
        <taxon>Vertebrata</taxon>
        <taxon>Euteleostomi</taxon>
        <taxon>Actinopterygii</taxon>
        <taxon>Neopterygii</taxon>
        <taxon>Teleostei</taxon>
        <taxon>Notacanthiformes</taxon>
        <taxon>Halosauridae</taxon>
        <taxon>Aldrovandia</taxon>
    </lineage>
</organism>
<keyword evidence="7" id="KW-0863">Zinc-finger</keyword>
<dbReference type="Gene3D" id="1.25.40.90">
    <property type="match status" value="1"/>
</dbReference>
<dbReference type="GO" id="GO:0000993">
    <property type="term" value="F:RNA polymerase II complex binding"/>
    <property type="evidence" value="ECO:0007669"/>
    <property type="project" value="TreeGrafter"/>
</dbReference>
<comment type="similarity">
    <text evidence="2">Belongs to the UVSSA family.</text>
</comment>
<reference evidence="13" key="1">
    <citation type="journal article" date="2023" name="Science">
        <title>Genome structures resolve the early diversification of teleost fishes.</title>
        <authorList>
            <person name="Parey E."/>
            <person name="Louis A."/>
            <person name="Montfort J."/>
            <person name="Bouchez O."/>
            <person name="Roques C."/>
            <person name="Iampietro C."/>
            <person name="Lluch J."/>
            <person name="Castinel A."/>
            <person name="Donnadieu C."/>
            <person name="Desvignes T."/>
            <person name="Floi Bucao C."/>
            <person name="Jouanno E."/>
            <person name="Wen M."/>
            <person name="Mejri S."/>
            <person name="Dirks R."/>
            <person name="Jansen H."/>
            <person name="Henkel C."/>
            <person name="Chen W.J."/>
            <person name="Zahm M."/>
            <person name="Cabau C."/>
            <person name="Klopp C."/>
            <person name="Thompson A.W."/>
            <person name="Robinson-Rechavi M."/>
            <person name="Braasch I."/>
            <person name="Lecointre G."/>
            <person name="Bobe J."/>
            <person name="Postlethwait J.H."/>
            <person name="Berthelot C."/>
            <person name="Roest Crollius H."/>
            <person name="Guiguen Y."/>
        </authorList>
    </citation>
    <scope>NUCLEOTIDE SEQUENCE</scope>
    <source>
        <strain evidence="13">NC1722</strain>
    </source>
</reference>
<feature type="compositionally biased region" description="Pro residues" evidence="11">
    <location>
        <begin position="467"/>
        <end position="500"/>
    </location>
</feature>
<dbReference type="EMBL" id="JAINUG010000212">
    <property type="protein sequence ID" value="KAJ8387393.1"/>
    <property type="molecule type" value="Genomic_DNA"/>
</dbReference>
<dbReference type="Proteomes" id="UP001221898">
    <property type="component" value="Unassembled WGS sequence"/>
</dbReference>
<dbReference type="GO" id="GO:0009411">
    <property type="term" value="P:response to UV"/>
    <property type="evidence" value="ECO:0007669"/>
    <property type="project" value="InterPro"/>
</dbReference>
<keyword evidence="6" id="KW-0227">DNA damage</keyword>
<evidence type="ECO:0000256" key="11">
    <source>
        <dbReference type="SAM" id="MobiDB-lite"/>
    </source>
</evidence>
<feature type="domain" description="UV-stimulated scaffold protein A C-terminal" evidence="12">
    <location>
        <begin position="570"/>
        <end position="675"/>
    </location>
</feature>
<keyword evidence="5" id="KW-0479">Metal-binding</keyword>
<name>A0AAD7RNR9_9TELE</name>
<evidence type="ECO:0000256" key="1">
    <source>
        <dbReference type="ARBA" id="ARBA00004286"/>
    </source>
</evidence>
<evidence type="ECO:0000256" key="5">
    <source>
        <dbReference type="ARBA" id="ARBA00022723"/>
    </source>
</evidence>
<evidence type="ECO:0000256" key="4">
    <source>
        <dbReference type="ARBA" id="ARBA00022454"/>
    </source>
</evidence>
<keyword evidence="4" id="KW-0158">Chromosome</keyword>
<proteinExistence type="inferred from homology"/>
<keyword evidence="10" id="KW-0234">DNA repair</keyword>
<feature type="compositionally biased region" description="Acidic residues" evidence="11">
    <location>
        <begin position="430"/>
        <end position="443"/>
    </location>
</feature>
<dbReference type="InterPro" id="IPR018610">
    <property type="entry name" value="UVSSA"/>
</dbReference>
<dbReference type="InterPro" id="IPR008942">
    <property type="entry name" value="ENTH_VHS"/>
</dbReference>
<feature type="region of interest" description="Disordered" evidence="11">
    <location>
        <begin position="538"/>
        <end position="569"/>
    </location>
</feature>
<protein>
    <recommendedName>
        <fullName evidence="3">UV-stimulated scaffold protein A</fullName>
    </recommendedName>
</protein>
<feature type="compositionally biased region" description="Basic and acidic residues" evidence="11">
    <location>
        <begin position="1"/>
        <end position="10"/>
    </location>
</feature>
<feature type="compositionally biased region" description="Polar residues" evidence="11">
    <location>
        <begin position="265"/>
        <end position="275"/>
    </location>
</feature>
<dbReference type="AlphaFoldDB" id="A0AAD7RNR9"/>
<keyword evidence="9" id="KW-0175">Coiled coil</keyword>
<evidence type="ECO:0000256" key="6">
    <source>
        <dbReference type="ARBA" id="ARBA00022763"/>
    </source>
</evidence>
<feature type="region of interest" description="Disordered" evidence="11">
    <location>
        <begin position="426"/>
        <end position="520"/>
    </location>
</feature>
<comment type="subcellular location">
    <subcellularLocation>
        <location evidence="1">Chromosome</location>
    </subcellularLocation>
</comment>
<evidence type="ECO:0000256" key="2">
    <source>
        <dbReference type="ARBA" id="ARBA00009240"/>
    </source>
</evidence>
<dbReference type="GO" id="GO:0008270">
    <property type="term" value="F:zinc ion binding"/>
    <property type="evidence" value="ECO:0007669"/>
    <property type="project" value="UniProtKB-KW"/>
</dbReference>